<accession>A0A1G8UB31</accession>
<protein>
    <submittedName>
        <fullName evidence="1">RHS repeat-associated core domain-containing protein</fullName>
    </submittedName>
</protein>
<evidence type="ECO:0000313" key="1">
    <source>
        <dbReference type="EMBL" id="SDJ51036.1"/>
    </source>
</evidence>
<sequence>MIRTLQGTPKVDRAGIWRGNTGWRDDLHTTLLGTDQRRTVLHKRAAQEQAGLVYTPYGHSQNTNGLTGGLGFNGERRESVTGHYLLGAGYRAFNPVLMRFNSPDNLSPLGEGGLNPYAYCLGDPVNRIDPSGHLSWQSSLGLGLAAAGLAGLSFLNNYKISRRILNRGLGQQHGIGRATP</sequence>
<proteinExistence type="predicted"/>
<dbReference type="RefSeq" id="WP_074759354.1">
    <property type="nucleotide sequence ID" value="NZ_FNCO01000034.1"/>
</dbReference>
<gene>
    <name evidence="1" type="ORF">SAMN05216605_1349</name>
</gene>
<dbReference type="Proteomes" id="UP000182894">
    <property type="component" value="Unassembled WGS sequence"/>
</dbReference>
<keyword evidence="2" id="KW-1185">Reference proteome</keyword>
<dbReference type="AlphaFoldDB" id="A0A1G8UB31"/>
<dbReference type="OrthoDB" id="6882420at2"/>
<dbReference type="InterPro" id="IPR022385">
    <property type="entry name" value="Rhs_assc_core"/>
</dbReference>
<evidence type="ECO:0000313" key="2">
    <source>
        <dbReference type="Proteomes" id="UP000182894"/>
    </source>
</evidence>
<reference evidence="2" key="1">
    <citation type="submission" date="2016-10" db="EMBL/GenBank/DDBJ databases">
        <authorList>
            <person name="Varghese N."/>
            <person name="Submissions S."/>
        </authorList>
    </citation>
    <scope>NUCLEOTIDE SEQUENCE [LARGE SCALE GENOMIC DNA]</scope>
    <source>
        <strain evidence="2">ATCC 700689</strain>
    </source>
</reference>
<dbReference type="STRING" id="89065.SAMN05216605_1349"/>
<dbReference type="NCBIfam" id="TIGR03696">
    <property type="entry name" value="Rhs_assc_core"/>
    <property type="match status" value="1"/>
</dbReference>
<organism evidence="1 2">
    <name type="scientific">Pseudomonas abietaniphila</name>
    <dbReference type="NCBI Taxonomy" id="89065"/>
    <lineage>
        <taxon>Bacteria</taxon>
        <taxon>Pseudomonadati</taxon>
        <taxon>Pseudomonadota</taxon>
        <taxon>Gammaproteobacteria</taxon>
        <taxon>Pseudomonadales</taxon>
        <taxon>Pseudomonadaceae</taxon>
        <taxon>Pseudomonas</taxon>
    </lineage>
</organism>
<dbReference type="SUPFAM" id="SSF56399">
    <property type="entry name" value="ADP-ribosylation"/>
    <property type="match status" value="1"/>
</dbReference>
<dbReference type="Gene3D" id="2.180.10.10">
    <property type="entry name" value="RHS repeat-associated core"/>
    <property type="match status" value="1"/>
</dbReference>
<name>A0A1G8UB31_9PSED</name>
<dbReference type="EMBL" id="FNCO01000034">
    <property type="protein sequence ID" value="SDJ51036.1"/>
    <property type="molecule type" value="Genomic_DNA"/>
</dbReference>